<proteinExistence type="predicted"/>
<organism evidence="2 3">
    <name type="scientific">Cystobacter fuscus (strain ATCC 25194 / DSM 2262 / NBRC 100088 / M29)</name>
    <dbReference type="NCBI Taxonomy" id="1242864"/>
    <lineage>
        <taxon>Bacteria</taxon>
        <taxon>Pseudomonadati</taxon>
        <taxon>Myxococcota</taxon>
        <taxon>Myxococcia</taxon>
        <taxon>Myxococcales</taxon>
        <taxon>Cystobacterineae</taxon>
        <taxon>Archangiaceae</taxon>
        <taxon>Cystobacter</taxon>
    </lineage>
</organism>
<evidence type="ECO:0000256" key="1">
    <source>
        <dbReference type="SAM" id="MobiDB-lite"/>
    </source>
</evidence>
<evidence type="ECO:0000313" key="3">
    <source>
        <dbReference type="Proteomes" id="UP000011682"/>
    </source>
</evidence>
<dbReference type="EMBL" id="ANAH02000004">
    <property type="protein sequence ID" value="EPX63963.1"/>
    <property type="molecule type" value="Genomic_DNA"/>
</dbReference>
<dbReference type="AlphaFoldDB" id="S9R4W2"/>
<feature type="region of interest" description="Disordered" evidence="1">
    <location>
        <begin position="1"/>
        <end position="26"/>
    </location>
</feature>
<name>S9R4W2_CYSF2</name>
<dbReference type="Proteomes" id="UP000011682">
    <property type="component" value="Unassembled WGS sequence"/>
</dbReference>
<keyword evidence="3" id="KW-1185">Reference proteome</keyword>
<accession>S9R4W2</accession>
<feature type="compositionally biased region" description="Low complexity" evidence="1">
    <location>
        <begin position="1"/>
        <end position="11"/>
    </location>
</feature>
<sequence length="41" mass="4410">MPSSSSTATSTNCAPQRSLKELRGPEHQCHHEFFAPASPLA</sequence>
<reference evidence="2" key="1">
    <citation type="submission" date="2013-05" db="EMBL/GenBank/DDBJ databases">
        <title>Genome assembly of Cystobacter fuscus DSM 2262.</title>
        <authorList>
            <person name="Sharma G."/>
            <person name="Khatri I."/>
            <person name="Kaur C."/>
            <person name="Mayilraj S."/>
            <person name="Subramanian S."/>
        </authorList>
    </citation>
    <scope>NUCLEOTIDE SEQUENCE [LARGE SCALE GENOMIC DNA]</scope>
    <source>
        <strain evidence="2">DSM 2262</strain>
    </source>
</reference>
<evidence type="ECO:0000313" key="2">
    <source>
        <dbReference type="EMBL" id="EPX63963.1"/>
    </source>
</evidence>
<gene>
    <name evidence="2" type="ORF">D187_005096</name>
</gene>
<comment type="caution">
    <text evidence="2">The sequence shown here is derived from an EMBL/GenBank/DDBJ whole genome shotgun (WGS) entry which is preliminary data.</text>
</comment>
<protein>
    <submittedName>
        <fullName evidence="2">Uncharacterized protein</fullName>
    </submittedName>
</protein>